<evidence type="ECO:0000313" key="3">
    <source>
        <dbReference type="EMBL" id="GER87450.1"/>
    </source>
</evidence>
<evidence type="ECO:0000259" key="2">
    <source>
        <dbReference type="Pfam" id="PF01935"/>
    </source>
</evidence>
<dbReference type="InterPro" id="IPR008571">
    <property type="entry name" value="HerA-like"/>
</dbReference>
<proteinExistence type="predicted"/>
<dbReference type="Proteomes" id="UP000326912">
    <property type="component" value="Unassembled WGS sequence"/>
</dbReference>
<dbReference type="PANTHER" id="PTHR42957">
    <property type="entry name" value="HELICASE MJ1565-RELATED"/>
    <property type="match status" value="1"/>
</dbReference>
<organism evidence="3 4">
    <name type="scientific">Dictyobacter vulcani</name>
    <dbReference type="NCBI Taxonomy" id="2607529"/>
    <lineage>
        <taxon>Bacteria</taxon>
        <taxon>Bacillati</taxon>
        <taxon>Chloroflexota</taxon>
        <taxon>Ktedonobacteria</taxon>
        <taxon>Ktedonobacterales</taxon>
        <taxon>Dictyobacteraceae</taxon>
        <taxon>Dictyobacter</taxon>
    </lineage>
</organism>
<comment type="caution">
    <text evidence="3">The sequence shown here is derived from an EMBL/GenBank/DDBJ whole genome shotgun (WGS) entry which is preliminary data.</text>
</comment>
<feature type="domain" description="Helicase HerA central" evidence="2">
    <location>
        <begin position="169"/>
        <end position="400"/>
    </location>
</feature>
<name>A0A5J4KM33_9CHLR</name>
<dbReference type="InterPro" id="IPR027417">
    <property type="entry name" value="P-loop_NTPase"/>
</dbReference>
<dbReference type="Pfam" id="PF01935">
    <property type="entry name" value="DUF87"/>
    <property type="match status" value="1"/>
</dbReference>
<dbReference type="SUPFAM" id="SSF52540">
    <property type="entry name" value="P-loop containing nucleoside triphosphate hydrolases"/>
    <property type="match status" value="1"/>
</dbReference>
<dbReference type="AlphaFoldDB" id="A0A5J4KM33"/>
<feature type="compositionally biased region" description="Basic and acidic residues" evidence="1">
    <location>
        <begin position="558"/>
        <end position="567"/>
    </location>
</feature>
<dbReference type="EMBL" id="BKZW01000001">
    <property type="protein sequence ID" value="GER87450.1"/>
    <property type="molecule type" value="Genomic_DNA"/>
</dbReference>
<dbReference type="Gene3D" id="3.40.50.300">
    <property type="entry name" value="P-loop containing nucleotide triphosphate hydrolases"/>
    <property type="match status" value="2"/>
</dbReference>
<sequence length="580" mass="64424">MFEESIIESPAQPAYRRPVGITKGPGEATHEFTFVSRDDQQVLKNGEYVYYELADPETVALNNTTGPIPIRRVLGRVIKRVPVQLYPDTFLGEPEIPPAQVAAMVGYNSRTNELFELHVAIMGYYDATTGSFINPWIPPQSGKQIYLADDAMLAQILSRKQHMDPGSATIGSLLTRTPNAVPIVLSVKDLVSTHMAIIASTGAGKSYLASVVIEELMKAQNKACVLIVDPHGEYGTLDQIANYPQFSEDGDGTGRGYRAQVQVYKPDQVKVRISTLNIGDMRQLLPEMTEKQQYLLSRALRKVHETKRSHPWGVADLKQAIKAVSRQKNDEDSEGADDSSTVHALTWRIEQRFEHSFTFDDTQHLDLPEIFRPGQCTVLQLNEIDERDQQVVVATLLRRLNQARMDTERGKVHSGESYLPYPVFVLLEEAHHFAPGGTEVVSTGILKQVLAEGRKFGIGVGLISQRPGKLDADVLSQCQTQCIMRIVNEIDQKSVAAAIEGVGRDLLDNLPALSKGQVIVAGAAVNTPVICRVRTRYTQHGGESKDAPDLWQQYFNKDTQESRRRSDAPLNGNRGFNLLR</sequence>
<protein>
    <recommendedName>
        <fullName evidence="2">Helicase HerA central domain-containing protein</fullName>
    </recommendedName>
</protein>
<evidence type="ECO:0000256" key="1">
    <source>
        <dbReference type="SAM" id="MobiDB-lite"/>
    </source>
</evidence>
<gene>
    <name evidence="3" type="ORF">KDW_16120</name>
</gene>
<evidence type="ECO:0000313" key="4">
    <source>
        <dbReference type="Proteomes" id="UP000326912"/>
    </source>
</evidence>
<reference evidence="3 4" key="1">
    <citation type="submission" date="2019-10" db="EMBL/GenBank/DDBJ databases">
        <title>Dictyobacter vulcani sp. nov., within the class Ktedonobacteria, isolated from soil of volcanic Mt. Zao.</title>
        <authorList>
            <person name="Zheng Y."/>
            <person name="Wang C.M."/>
            <person name="Sakai Y."/>
            <person name="Abe K."/>
            <person name="Yokota A."/>
            <person name="Yabe S."/>
        </authorList>
    </citation>
    <scope>NUCLEOTIDE SEQUENCE [LARGE SCALE GENOMIC DNA]</scope>
    <source>
        <strain evidence="3 4">W12</strain>
    </source>
</reference>
<dbReference type="InterPro" id="IPR002789">
    <property type="entry name" value="HerA_central"/>
</dbReference>
<dbReference type="RefSeq" id="WP_151755454.1">
    <property type="nucleotide sequence ID" value="NZ_BKZW01000001.1"/>
</dbReference>
<feature type="region of interest" description="Disordered" evidence="1">
    <location>
        <begin position="558"/>
        <end position="580"/>
    </location>
</feature>
<keyword evidence="4" id="KW-1185">Reference proteome</keyword>
<accession>A0A5J4KM33</accession>
<dbReference type="PANTHER" id="PTHR42957:SF1">
    <property type="entry name" value="HELICASE MJ1565-RELATED"/>
    <property type="match status" value="1"/>
</dbReference>